<proteinExistence type="predicted"/>
<feature type="chain" id="PRO_5017245680" evidence="1">
    <location>
        <begin position="22"/>
        <end position="183"/>
    </location>
</feature>
<dbReference type="EMBL" id="QKWP01000211">
    <property type="protein sequence ID" value="RIB24568.1"/>
    <property type="molecule type" value="Genomic_DNA"/>
</dbReference>
<name>A0A397VRL5_9GLOM</name>
<gene>
    <name evidence="2" type="ORF">C2G38_2168216</name>
</gene>
<organism evidence="2 3">
    <name type="scientific">Gigaspora rosea</name>
    <dbReference type="NCBI Taxonomy" id="44941"/>
    <lineage>
        <taxon>Eukaryota</taxon>
        <taxon>Fungi</taxon>
        <taxon>Fungi incertae sedis</taxon>
        <taxon>Mucoromycota</taxon>
        <taxon>Glomeromycotina</taxon>
        <taxon>Glomeromycetes</taxon>
        <taxon>Diversisporales</taxon>
        <taxon>Gigasporaceae</taxon>
        <taxon>Gigaspora</taxon>
    </lineage>
</organism>
<evidence type="ECO:0000313" key="2">
    <source>
        <dbReference type="EMBL" id="RIB24568.1"/>
    </source>
</evidence>
<feature type="signal peptide" evidence="1">
    <location>
        <begin position="1"/>
        <end position="21"/>
    </location>
</feature>
<keyword evidence="1" id="KW-0732">Signal</keyword>
<dbReference type="Proteomes" id="UP000266673">
    <property type="component" value="Unassembled WGS sequence"/>
</dbReference>
<dbReference type="AlphaFoldDB" id="A0A397VRL5"/>
<protein>
    <submittedName>
        <fullName evidence="2">Uncharacterized protein</fullName>
    </submittedName>
</protein>
<comment type="caution">
    <text evidence="2">The sequence shown here is derived from an EMBL/GenBank/DDBJ whole genome shotgun (WGS) entry which is preliminary data.</text>
</comment>
<evidence type="ECO:0000256" key="1">
    <source>
        <dbReference type="SAM" id="SignalP"/>
    </source>
</evidence>
<evidence type="ECO:0000313" key="3">
    <source>
        <dbReference type="Proteomes" id="UP000266673"/>
    </source>
</evidence>
<reference evidence="2 3" key="1">
    <citation type="submission" date="2018-06" db="EMBL/GenBank/DDBJ databases">
        <title>Comparative genomics reveals the genomic features of Rhizophagus irregularis, R. cerebriforme, R. diaphanum and Gigaspora rosea, and their symbiotic lifestyle signature.</title>
        <authorList>
            <person name="Morin E."/>
            <person name="San Clemente H."/>
            <person name="Chen E.C.H."/>
            <person name="De La Providencia I."/>
            <person name="Hainaut M."/>
            <person name="Kuo A."/>
            <person name="Kohler A."/>
            <person name="Murat C."/>
            <person name="Tang N."/>
            <person name="Roy S."/>
            <person name="Loubradou J."/>
            <person name="Henrissat B."/>
            <person name="Grigoriev I.V."/>
            <person name="Corradi N."/>
            <person name="Roux C."/>
            <person name="Martin F.M."/>
        </authorList>
    </citation>
    <scope>NUCLEOTIDE SEQUENCE [LARGE SCALE GENOMIC DNA]</scope>
    <source>
        <strain evidence="2 3">DAOM 194757</strain>
    </source>
</reference>
<sequence>MRVIYLLIILLISLQSYSIYAQQNHPLAKLWGINDTEVLEWLDAEKYLIMIDGILNLILKQDNFISGFGGTYIDIFANWLVVNTVDDSKIGELLALTQINPYKESLHFEIVTNSMNKLNDYFRTIKLIADNYKPRGALIYPDMGFNNIVIYFFDSHINNTEFINAVEPFNPKIIYADNLIHKI</sequence>
<keyword evidence="3" id="KW-1185">Reference proteome</keyword>
<accession>A0A397VRL5</accession>
<dbReference type="OrthoDB" id="2345133at2759"/>